<sequence length="325" mass="33784">MARVFACGDNSFGNVLPNKSDLHLFKPVELPDVSSIAAASWSQTIVRKSESSLKLQGLADSSLDLSAARWLGQNSFVAWLRSDGRVESVEGTLSDSTFSHIAMNGRGELLGVSAASPPTITFYSSMKSLLTRSPEIPPIALKSPLLTPPTSVDSLIAGASHFLLLLSAPSHAILSYGDNRFSQLGVPSSTSSPPSKLHHVDFFEGLAPKRIAAGAFHSTVVGGDGALYVFGKGSEGQCGGEGGGEPALIELGDGEEEVVSVGCGSGHTVVVTDRGVWVTGANDAGQLGLGDKAPRPSFTRNEALSSLIGSTSTVTCTPWNTFLNL</sequence>
<dbReference type="InterPro" id="IPR009091">
    <property type="entry name" value="RCC1/BLIP-II"/>
</dbReference>
<feature type="repeat" description="RCC1" evidence="2">
    <location>
        <begin position="171"/>
        <end position="224"/>
    </location>
</feature>
<dbReference type="Pfam" id="PF00415">
    <property type="entry name" value="RCC1"/>
    <property type="match status" value="1"/>
</dbReference>
<dbReference type="Gene3D" id="2.130.10.30">
    <property type="entry name" value="Regulator of chromosome condensation 1/beta-lactamase-inhibitor protein II"/>
    <property type="match status" value="1"/>
</dbReference>
<dbReference type="InterPro" id="IPR051210">
    <property type="entry name" value="Ub_ligase/GEF_domain"/>
</dbReference>
<evidence type="ECO:0000256" key="1">
    <source>
        <dbReference type="ARBA" id="ARBA00022737"/>
    </source>
</evidence>
<protein>
    <submittedName>
        <fullName evidence="3">Regulator of chromosome condensation 1/beta-lactamase-inhibitor protein II</fullName>
    </submittedName>
</protein>
<dbReference type="SUPFAM" id="SSF50985">
    <property type="entry name" value="RCC1/BLIP-II"/>
    <property type="match status" value="1"/>
</dbReference>
<dbReference type="PROSITE" id="PS00626">
    <property type="entry name" value="RCC1_2"/>
    <property type="match status" value="1"/>
</dbReference>
<dbReference type="PROSITE" id="PS50012">
    <property type="entry name" value="RCC1_3"/>
    <property type="match status" value="2"/>
</dbReference>
<accession>A0A1Y2FZY3</accession>
<evidence type="ECO:0000256" key="2">
    <source>
        <dbReference type="PROSITE-ProRule" id="PRU00235"/>
    </source>
</evidence>
<evidence type="ECO:0000313" key="3">
    <source>
        <dbReference type="EMBL" id="ORY89783.1"/>
    </source>
</evidence>
<comment type="caution">
    <text evidence="3">The sequence shown here is derived from an EMBL/GenBank/DDBJ whole genome shotgun (WGS) entry which is preliminary data.</text>
</comment>
<gene>
    <name evidence="3" type="ORF">BCR35DRAFT_350213</name>
</gene>
<dbReference type="EMBL" id="MCGR01000005">
    <property type="protein sequence ID" value="ORY89783.1"/>
    <property type="molecule type" value="Genomic_DNA"/>
</dbReference>
<dbReference type="OrthoDB" id="5370059at2759"/>
<proteinExistence type="predicted"/>
<feature type="repeat" description="RCC1" evidence="2">
    <location>
        <begin position="225"/>
        <end position="274"/>
    </location>
</feature>
<dbReference type="AlphaFoldDB" id="A0A1Y2FZY3"/>
<dbReference type="Proteomes" id="UP000193467">
    <property type="component" value="Unassembled WGS sequence"/>
</dbReference>
<keyword evidence="1" id="KW-0677">Repeat</keyword>
<organism evidence="3 4">
    <name type="scientific">Leucosporidium creatinivorum</name>
    <dbReference type="NCBI Taxonomy" id="106004"/>
    <lineage>
        <taxon>Eukaryota</taxon>
        <taxon>Fungi</taxon>
        <taxon>Dikarya</taxon>
        <taxon>Basidiomycota</taxon>
        <taxon>Pucciniomycotina</taxon>
        <taxon>Microbotryomycetes</taxon>
        <taxon>Leucosporidiales</taxon>
        <taxon>Leucosporidium</taxon>
    </lineage>
</organism>
<keyword evidence="4" id="KW-1185">Reference proteome</keyword>
<dbReference type="PANTHER" id="PTHR22870:SF445">
    <property type="match status" value="1"/>
</dbReference>
<dbReference type="InParanoid" id="A0A1Y2FZY3"/>
<dbReference type="PANTHER" id="PTHR22870">
    <property type="entry name" value="REGULATOR OF CHROMOSOME CONDENSATION"/>
    <property type="match status" value="1"/>
</dbReference>
<dbReference type="STRING" id="106004.A0A1Y2FZY3"/>
<reference evidence="3 4" key="1">
    <citation type="submission" date="2016-07" db="EMBL/GenBank/DDBJ databases">
        <title>Pervasive Adenine N6-methylation of Active Genes in Fungi.</title>
        <authorList>
            <consortium name="DOE Joint Genome Institute"/>
            <person name="Mondo S.J."/>
            <person name="Dannebaum R.O."/>
            <person name="Kuo R.C."/>
            <person name="Labutti K."/>
            <person name="Haridas S."/>
            <person name="Kuo A."/>
            <person name="Salamov A."/>
            <person name="Ahrendt S.R."/>
            <person name="Lipzen A."/>
            <person name="Sullivan W."/>
            <person name="Andreopoulos W.B."/>
            <person name="Clum A."/>
            <person name="Lindquist E."/>
            <person name="Daum C."/>
            <person name="Ramamoorthy G.K."/>
            <person name="Gryganskyi A."/>
            <person name="Culley D."/>
            <person name="Magnuson J.K."/>
            <person name="James T.Y."/>
            <person name="O'Malley M.A."/>
            <person name="Stajich J.E."/>
            <person name="Spatafora J.W."/>
            <person name="Visel A."/>
            <person name="Grigoriev I.V."/>
        </authorList>
    </citation>
    <scope>NUCLEOTIDE SEQUENCE [LARGE SCALE GENOMIC DNA]</scope>
    <source>
        <strain evidence="3 4">62-1032</strain>
    </source>
</reference>
<dbReference type="InterPro" id="IPR000408">
    <property type="entry name" value="Reg_chr_condens"/>
</dbReference>
<evidence type="ECO:0000313" key="4">
    <source>
        <dbReference type="Proteomes" id="UP000193467"/>
    </source>
</evidence>
<name>A0A1Y2FZY3_9BASI</name>